<dbReference type="InterPro" id="IPR056789">
    <property type="entry name" value="LRR_R13L1-DRL21"/>
</dbReference>
<dbReference type="InterPro" id="IPR032675">
    <property type="entry name" value="LRR_dom_sf"/>
</dbReference>
<keyword evidence="5" id="KW-0067">ATP-binding</keyword>
<feature type="domain" description="NB-ARC" evidence="7">
    <location>
        <begin position="185"/>
        <end position="348"/>
    </location>
</feature>
<dbReference type="Gramene" id="Tc10v2_t013340.1">
    <property type="protein sequence ID" value="Tc10v2_p013340.1"/>
    <property type="gene ID" value="Tc10v2_g013340"/>
</dbReference>
<dbReference type="Pfam" id="PF00931">
    <property type="entry name" value="NB-ARC"/>
    <property type="match status" value="1"/>
</dbReference>
<gene>
    <name evidence="12 13 14" type="primary">LOC18587386</name>
</gene>
<evidence type="ECO:0000256" key="1">
    <source>
        <dbReference type="ARBA" id="ARBA00022614"/>
    </source>
</evidence>
<organism evidence="11 12">
    <name type="scientific">Theobroma cacao</name>
    <name type="common">Cacao</name>
    <name type="synonym">Cocoa</name>
    <dbReference type="NCBI Taxonomy" id="3641"/>
    <lineage>
        <taxon>Eukaryota</taxon>
        <taxon>Viridiplantae</taxon>
        <taxon>Streptophyta</taxon>
        <taxon>Embryophyta</taxon>
        <taxon>Tracheophyta</taxon>
        <taxon>Spermatophyta</taxon>
        <taxon>Magnoliopsida</taxon>
        <taxon>eudicotyledons</taxon>
        <taxon>Gunneridae</taxon>
        <taxon>Pentapetalae</taxon>
        <taxon>rosids</taxon>
        <taxon>malvids</taxon>
        <taxon>Malvales</taxon>
        <taxon>Malvaceae</taxon>
        <taxon>Byttnerioideae</taxon>
        <taxon>Theobroma</taxon>
    </lineage>
</organism>
<dbReference type="GO" id="GO:0006952">
    <property type="term" value="P:defense response"/>
    <property type="evidence" value="ECO:0007669"/>
    <property type="project" value="UniProtKB-KW"/>
</dbReference>
<dbReference type="Gramene" id="Tc10v2_t013340.3">
    <property type="protein sequence ID" value="Tc10v2_p013340.3"/>
    <property type="gene ID" value="Tc10v2_g013340"/>
</dbReference>
<evidence type="ECO:0000313" key="11">
    <source>
        <dbReference type="Proteomes" id="UP000694886"/>
    </source>
</evidence>
<dbReference type="Gene3D" id="1.10.8.430">
    <property type="entry name" value="Helical domain of apoptotic protease-activating factors"/>
    <property type="match status" value="1"/>
</dbReference>
<evidence type="ECO:0000256" key="5">
    <source>
        <dbReference type="ARBA" id="ARBA00022840"/>
    </source>
</evidence>
<dbReference type="SUPFAM" id="SSF52058">
    <property type="entry name" value="L domain-like"/>
    <property type="match status" value="3"/>
</dbReference>
<evidence type="ECO:0000259" key="10">
    <source>
        <dbReference type="Pfam" id="PF25019"/>
    </source>
</evidence>
<dbReference type="InterPro" id="IPR041118">
    <property type="entry name" value="Rx_N"/>
</dbReference>
<evidence type="ECO:0000256" key="3">
    <source>
        <dbReference type="ARBA" id="ARBA00022741"/>
    </source>
</evidence>
<dbReference type="InterPro" id="IPR002182">
    <property type="entry name" value="NB-ARC"/>
</dbReference>
<dbReference type="RefSeq" id="XP_017984641.1">
    <property type="nucleotide sequence ID" value="XM_018129152.1"/>
</dbReference>
<evidence type="ECO:0000259" key="9">
    <source>
        <dbReference type="Pfam" id="PF23559"/>
    </source>
</evidence>
<evidence type="ECO:0000313" key="12">
    <source>
        <dbReference type="RefSeq" id="XP_007011200.2"/>
    </source>
</evidence>
<evidence type="ECO:0000259" key="8">
    <source>
        <dbReference type="Pfam" id="PF18052"/>
    </source>
</evidence>
<dbReference type="GO" id="GO:0005524">
    <property type="term" value="F:ATP binding"/>
    <property type="evidence" value="ECO:0007669"/>
    <property type="project" value="UniProtKB-KW"/>
</dbReference>
<dbReference type="RefSeq" id="XP_017984640.1">
    <property type="nucleotide sequence ID" value="XM_018129151.1"/>
</dbReference>
<reference evidence="12 13" key="2">
    <citation type="submission" date="2025-04" db="UniProtKB">
        <authorList>
            <consortium name="RefSeq"/>
        </authorList>
    </citation>
    <scope>IDENTIFICATION</scope>
</reference>
<dbReference type="InterPro" id="IPR042197">
    <property type="entry name" value="Apaf_helical"/>
</dbReference>
<dbReference type="Proteomes" id="UP000694886">
    <property type="component" value="Chromosome 10"/>
</dbReference>
<dbReference type="Gene3D" id="1.10.10.10">
    <property type="entry name" value="Winged helix-like DNA-binding domain superfamily/Winged helix DNA-binding domain"/>
    <property type="match status" value="1"/>
</dbReference>
<keyword evidence="1" id="KW-0433">Leucine-rich repeat</keyword>
<evidence type="ECO:0000313" key="14">
    <source>
        <dbReference type="RefSeq" id="XP_017984641.1"/>
    </source>
</evidence>
<name>A0AB32UMT8_THECC</name>
<dbReference type="GO" id="GO:0051707">
    <property type="term" value="P:response to other organism"/>
    <property type="evidence" value="ECO:0007669"/>
    <property type="project" value="UniProtKB-ARBA"/>
</dbReference>
<evidence type="ECO:0000313" key="13">
    <source>
        <dbReference type="RefSeq" id="XP_017984640.1"/>
    </source>
</evidence>
<evidence type="ECO:0000259" key="7">
    <source>
        <dbReference type="Pfam" id="PF00931"/>
    </source>
</evidence>
<dbReference type="Pfam" id="PF25019">
    <property type="entry name" value="LRR_R13L1-DRL21"/>
    <property type="match status" value="2"/>
</dbReference>
<dbReference type="PRINTS" id="PR00364">
    <property type="entry name" value="DISEASERSIST"/>
</dbReference>
<keyword evidence="4" id="KW-0611">Plant defense</keyword>
<keyword evidence="3" id="KW-0547">Nucleotide-binding</keyword>
<dbReference type="Pfam" id="PF23559">
    <property type="entry name" value="WHD_DRP"/>
    <property type="match status" value="1"/>
</dbReference>
<accession>A0AB32UMT8</accession>
<feature type="domain" description="Disease resistance N-terminal" evidence="8">
    <location>
        <begin position="36"/>
        <end position="99"/>
    </location>
</feature>
<feature type="region of interest" description="Disordered" evidence="6">
    <location>
        <begin position="1182"/>
        <end position="1246"/>
    </location>
</feature>
<sequence>MVALRFDGLPGSIALLLDKIHSVLPLAAIIEDTTFASLLKRLKSSLASISDVIHDAVGPRRNSHGMYDWLHQLLYTVFNAEDFVDDILFEVARLKVEAKARNLESLELRDVRASIKNLVLSQDRRPRWNIRNLVETTDAIAKAMNEYCIRKREANDELQLSDSLPAISLLDEAAIYGREEDRINILRFLLQGAENLDGIALVDEGGLGKTTLAQLVYNDEKVSAHFKLKAWVAVPMAFDLYKITRTILEATTLCSIEDLMSLELLDKLSASLDGKRFLLVLDDVQYLNNNVWYALRTSLNSGARGSKIIVTTPKEEVAFVMGCSTLYHLNPLTEDFCWSLLAKSAYAGRDRSEVITLEDIGRKIMESCRGIPLCVNVIGGLLRFKKTREEWCHVLEDLQKANNHDSISSILLLSYYHLPALLKRCFAYCSLFPRDHEFDKEELVLLWMAEGFLQKSSGPSMEMVGAECVDGLLKRSFFIPVDNSHFKIHHYMHDLAKAVSRGVCLRWESCTIIRSAIPKRIRHLSLLSQYQLRVILEMKSLRTFYLIDCRSCQLSPKALEAIFPGPQRLRVLSLPHFQHAELPPSIGKLKYLHYLDVSHSAVTSLPEYLCTLYFLQTLILTNCYSLLMLPQGIVELVNLRKLSIKGAGLKQMPEKMSRLTSLQSLTNFIVGHGGSSIKELGALPNLHGSLSVSGLQNVSSPSDASAANLKAMRYLDELELEWSCNNEDPATDQKKALEKLKPSVELQKLSIRFYGGKEFPKWLGDSSFSKIISLHLSDCINCKSLPPLGRLSSLEHLIIERIGRIKSIGHEFYGVDVAGCKPFQSLKTLKFVEMSQWEEWILLEVDGQEFPCLEEFCVINCPLLKRDLPKSLPTLVKLEICNCEQLEASLPQTSECCVPKLDNCDKVKKISNDNQTAPSSSEDRNQQFSSSSSSNKKLREPLDLRGSLPKSKFQDVSSASDASEANLKAMPYLDELESEKTTQDKTLSKIDGEIASEFSSRMTKVPGNELQLEWSRNDENLAKERAVRWSEVSALSTIRFLCISDYNNCSSLPPFGQLPFLENFIIQRIGGVRSIGPEFYRIDLTFRKPFQSLKTLKFGEMSQWEEWTLLEVDGEEFPCLEEFYLINCPLLKGDLPKSLPTLVKLEICECEQLEASLPQTSERCILKLDNCYKVQKKTQHKTLSKSDGEIASQFSSSMTEIPDDELQLEESRNNKNPAKEKAVQEYPEPSRKLEEPSKSDGEITPEFSPSLIHQEQDHNQPTPSPSEDGNQQLMELPTDLHSLRIEGYASDKLPKEILGRSSLQHLYIIDCISLQSFPQSPSLKTLYVHNCQKLKFPQPNKVMNQDVGLEDLCLGSSCDSLKIFPLNYFPKLKSLSLWDCRNLEHLSIEKGLQNELTSLDSLEIKDCPKLRSFLEEEFQAPNLTSLVFFNCGSLKSLPGMQSIKSLQSLYINKCPALESFPVEGLPSSLIILSISFCDKITPQKGWKLENLHSLSHFEIEGGCHELESFPEEGLLPTNLNSLRISRLADLKFLDREGLQKLTSLQTLEINCCDKLDSLPEHGLPSSLYSLSITDCSLLNPKLQNRKGREWFKIARVPSIHLDEVSD</sequence>
<dbReference type="InterPro" id="IPR027417">
    <property type="entry name" value="P-loop_NTPase"/>
</dbReference>
<dbReference type="InterPro" id="IPR036388">
    <property type="entry name" value="WH-like_DNA-bd_sf"/>
</dbReference>
<dbReference type="SUPFAM" id="SSF52540">
    <property type="entry name" value="P-loop containing nucleoside triphosphate hydrolases"/>
    <property type="match status" value="1"/>
</dbReference>
<dbReference type="Pfam" id="PF18052">
    <property type="entry name" value="Rx_N"/>
    <property type="match status" value="1"/>
</dbReference>
<dbReference type="RefSeq" id="XP_007011200.2">
    <property type="nucleotide sequence ID" value="XM_007011138.2"/>
</dbReference>
<feature type="domain" description="R13L1/DRL21-like LRR repeat region" evidence="10">
    <location>
        <begin position="938"/>
        <end position="1068"/>
    </location>
</feature>
<dbReference type="PANTHER" id="PTHR36766:SF40">
    <property type="entry name" value="DISEASE RESISTANCE PROTEIN RGA3"/>
    <property type="match status" value="1"/>
</dbReference>
<dbReference type="PANTHER" id="PTHR36766">
    <property type="entry name" value="PLANT BROAD-SPECTRUM MILDEW RESISTANCE PROTEIN RPW8"/>
    <property type="match status" value="1"/>
</dbReference>
<dbReference type="GeneID" id="18587386"/>
<feature type="compositionally biased region" description="Basic and acidic residues" evidence="6">
    <location>
        <begin position="1209"/>
        <end position="1241"/>
    </location>
</feature>
<dbReference type="Gene3D" id="3.40.50.300">
    <property type="entry name" value="P-loop containing nucleotide triphosphate hydrolases"/>
    <property type="match status" value="1"/>
</dbReference>
<proteinExistence type="predicted"/>
<dbReference type="Gene3D" id="3.80.10.10">
    <property type="entry name" value="Ribonuclease Inhibitor"/>
    <property type="match status" value="5"/>
</dbReference>
<feature type="domain" description="Disease resistance protein winged helix" evidence="9">
    <location>
        <begin position="431"/>
        <end position="496"/>
    </location>
</feature>
<dbReference type="KEGG" id="tcc:18587386"/>
<keyword evidence="2" id="KW-0677">Repeat</keyword>
<dbReference type="InterPro" id="IPR058922">
    <property type="entry name" value="WHD_DRP"/>
</dbReference>
<evidence type="ECO:0000256" key="2">
    <source>
        <dbReference type="ARBA" id="ARBA00022737"/>
    </source>
</evidence>
<evidence type="ECO:0000256" key="4">
    <source>
        <dbReference type="ARBA" id="ARBA00022821"/>
    </source>
</evidence>
<feature type="region of interest" description="Disordered" evidence="6">
    <location>
        <begin position="911"/>
        <end position="941"/>
    </location>
</feature>
<feature type="domain" description="R13L1/DRL21-like LRR repeat region" evidence="10">
    <location>
        <begin position="677"/>
        <end position="801"/>
    </location>
</feature>
<dbReference type="GO" id="GO:0043531">
    <property type="term" value="F:ADP binding"/>
    <property type="evidence" value="ECO:0007669"/>
    <property type="project" value="InterPro"/>
</dbReference>
<dbReference type="Gramene" id="Tc10v2_t013340.2">
    <property type="protein sequence ID" value="Tc10v2_p013340.2"/>
    <property type="gene ID" value="Tc10v2_g013340"/>
</dbReference>
<reference evidence="11" key="1">
    <citation type="journal article" date="1997" name="Nucleic Acids Res.">
        <title>tRNAscan-SE: a program for improved detection of transfer RNA genes in genomic sequence.</title>
        <authorList>
            <person name="Lowe T.M."/>
            <person name="Eddy S.R."/>
        </authorList>
    </citation>
    <scope>NUCLEOTIDE SEQUENCE [LARGE SCALE GENOMIC DNA]</scope>
    <source>
        <strain evidence="11">r\B97-61/B2</strain>
    </source>
</reference>
<evidence type="ECO:0000256" key="6">
    <source>
        <dbReference type="SAM" id="MobiDB-lite"/>
    </source>
</evidence>
<protein>
    <submittedName>
        <fullName evidence="12 13">Disease resistance RPP13-like protein 1</fullName>
    </submittedName>
</protein>